<evidence type="ECO:0000256" key="6">
    <source>
        <dbReference type="ARBA" id="ARBA00023098"/>
    </source>
</evidence>
<feature type="region of interest" description="Disordered" evidence="13">
    <location>
        <begin position="152"/>
        <end position="177"/>
    </location>
</feature>
<evidence type="ECO:0000256" key="3">
    <source>
        <dbReference type="ARBA" id="ARBA00022679"/>
    </source>
</evidence>
<reference evidence="16" key="1">
    <citation type="submission" date="2020-01" db="EMBL/GenBank/DDBJ databases">
        <authorList>
            <consortium name="DOE Joint Genome Institute"/>
            <person name="Haridas S."/>
            <person name="Albert R."/>
            <person name="Binder M."/>
            <person name="Bloem J."/>
            <person name="Labutti K."/>
            <person name="Salamov A."/>
            <person name="Andreopoulos B."/>
            <person name="Baker S.E."/>
            <person name="Barry K."/>
            <person name="Bills G."/>
            <person name="Bluhm B.H."/>
            <person name="Cannon C."/>
            <person name="Castanera R."/>
            <person name="Culley D.E."/>
            <person name="Daum C."/>
            <person name="Ezra D."/>
            <person name="Gonzalez J.B."/>
            <person name="Henrissat B."/>
            <person name="Kuo A."/>
            <person name="Liang C."/>
            <person name="Lipzen A."/>
            <person name="Lutzoni F."/>
            <person name="Magnuson J."/>
            <person name="Mondo S."/>
            <person name="Nolan M."/>
            <person name="Ohm R."/>
            <person name="Pangilinan J."/>
            <person name="Park H.-J."/>
            <person name="Ramirez L."/>
            <person name="Alfaro M."/>
            <person name="Sun H."/>
            <person name="Tritt A."/>
            <person name="Yoshinaga Y."/>
            <person name="Zwiers L.-H."/>
            <person name="Turgeon B.G."/>
            <person name="Goodwin S.B."/>
            <person name="Spatafora J.W."/>
            <person name="Crous P.W."/>
            <person name="Grigoriev I.V."/>
        </authorList>
    </citation>
    <scope>NUCLEOTIDE SEQUENCE</scope>
    <source>
        <strain evidence="16">CBS 342.82</strain>
    </source>
</reference>
<evidence type="ECO:0000256" key="7">
    <source>
        <dbReference type="ARBA" id="ARBA00023128"/>
    </source>
</evidence>
<dbReference type="GO" id="GO:0007007">
    <property type="term" value="P:inner mitochondrial membrane organization"/>
    <property type="evidence" value="ECO:0007669"/>
    <property type="project" value="TreeGrafter"/>
</dbReference>
<reference evidence="16" key="3">
    <citation type="submission" date="2025-08" db="UniProtKB">
        <authorList>
            <consortium name="RefSeq"/>
        </authorList>
    </citation>
    <scope>IDENTIFICATION</scope>
    <source>
        <strain evidence="16">CBS 342.82</strain>
    </source>
</reference>
<evidence type="ECO:0000256" key="11">
    <source>
        <dbReference type="ARBA" id="ARBA00047906"/>
    </source>
</evidence>
<evidence type="ECO:0000256" key="8">
    <source>
        <dbReference type="ARBA" id="ARBA00023136"/>
    </source>
</evidence>
<dbReference type="PRINTS" id="PR00979">
    <property type="entry name" value="TAFAZZIN"/>
</dbReference>
<comment type="subcellular location">
    <subcellularLocation>
        <location evidence="1">Mitochondrion inner membrane</location>
        <topology evidence="1">Peripheral membrane protein</topology>
        <orientation evidence="1">Intermembrane side</orientation>
    </subcellularLocation>
    <subcellularLocation>
        <location evidence="10">Mitochondrion outer membrane</location>
        <topology evidence="10">Peripheral membrane protein</topology>
        <orientation evidence="10">Intermembrane side</orientation>
    </subcellularLocation>
</comment>
<accession>A0A6J3M3Y9</accession>
<evidence type="ECO:0000256" key="9">
    <source>
        <dbReference type="ARBA" id="ARBA00023315"/>
    </source>
</evidence>
<dbReference type="PANTHER" id="PTHR12497:SF0">
    <property type="entry name" value="TAFAZZIN"/>
    <property type="match status" value="1"/>
</dbReference>
<dbReference type="GeneID" id="54359248"/>
<sequence>MAAQERPYQPSLPWRVSSAIHIGLVGFLSRSFLYALNRTQTQGLDRFLEILDSRKDETKRTRGLVTVSNHVSVLDDPMIWGVLPNRYFWNPNNMRWALGSHDVCFKNRLMESFFSYGNTLPMHRAAYSKFGGLFQPTMSHAIRLLSDPHAHTAPENWEGAPRPSNSNPLSESFPRSDPFSTAELTYTTTGSDRFPAPDVYPSRRFSWVHIFPEGMIHQHPDKAMRYFKWGVARLILEAEPCPDVLPMWIDGPQHVMDDKRPWPRPLPRVGRDISINFGELVDTEKVFEPYRKRWQELKARAREQRQKFLTPSSTASDDEKQALANAWPQDGDAPTGLLTDWDLKYGPEAEQLRIDVTLAVRNEVLKVRRATGLPDEDPKRGLAETFRAEGGAGQPRTGPKADGSVVTED</sequence>
<dbReference type="Pfam" id="PF01553">
    <property type="entry name" value="Acyltransferase"/>
    <property type="match status" value="1"/>
</dbReference>
<keyword evidence="6" id="KW-0443">Lipid metabolism</keyword>
<dbReference type="InterPro" id="IPR002123">
    <property type="entry name" value="Plipid/glycerol_acylTrfase"/>
</dbReference>
<dbReference type="SMART" id="SM00563">
    <property type="entry name" value="PlsC"/>
    <property type="match status" value="1"/>
</dbReference>
<keyword evidence="7" id="KW-0496">Mitochondrion</keyword>
<dbReference type="CDD" id="cd07989">
    <property type="entry name" value="LPLAT_AGPAT-like"/>
    <property type="match status" value="1"/>
</dbReference>
<evidence type="ECO:0000313" key="16">
    <source>
        <dbReference type="RefSeq" id="XP_033459235.1"/>
    </source>
</evidence>
<keyword evidence="3" id="KW-0808">Transferase</keyword>
<evidence type="ECO:0000256" key="1">
    <source>
        <dbReference type="ARBA" id="ARBA00004137"/>
    </source>
</evidence>
<dbReference type="GO" id="GO:0005741">
    <property type="term" value="C:mitochondrial outer membrane"/>
    <property type="evidence" value="ECO:0007669"/>
    <property type="project" value="UniProtKB-SubCell"/>
</dbReference>
<keyword evidence="15" id="KW-1185">Reference proteome</keyword>
<dbReference type="GO" id="GO:0035965">
    <property type="term" value="P:cardiolipin acyl-chain remodeling"/>
    <property type="evidence" value="ECO:0007669"/>
    <property type="project" value="TreeGrafter"/>
</dbReference>
<keyword evidence="8" id="KW-0472">Membrane</keyword>
<name>A0A6J3M3Y9_9PEZI</name>
<reference evidence="16" key="2">
    <citation type="submission" date="2020-04" db="EMBL/GenBank/DDBJ databases">
        <authorList>
            <consortium name="NCBI Genome Project"/>
        </authorList>
    </citation>
    <scope>NUCLEOTIDE SEQUENCE</scope>
    <source>
        <strain evidence="16">CBS 342.82</strain>
    </source>
</reference>
<keyword evidence="5" id="KW-0999">Mitochondrion inner membrane</keyword>
<dbReference type="AlphaFoldDB" id="A0A6J3M3Y9"/>
<evidence type="ECO:0000259" key="14">
    <source>
        <dbReference type="SMART" id="SM00563"/>
    </source>
</evidence>
<comment type="similarity">
    <text evidence="2 12">Belongs to the taffazin family.</text>
</comment>
<evidence type="ECO:0000256" key="5">
    <source>
        <dbReference type="ARBA" id="ARBA00022792"/>
    </source>
</evidence>
<evidence type="ECO:0000256" key="13">
    <source>
        <dbReference type="SAM" id="MobiDB-lite"/>
    </source>
</evidence>
<dbReference type="Proteomes" id="UP000504637">
    <property type="component" value="Unplaced"/>
</dbReference>
<comment type="catalytic activity">
    <reaction evidence="11">
        <text>1'-[1,2-diacyl-sn-glycero-3-phospho],3'-[1-acyl-sn-glycero-3-phospho]-glycerol + a 1,2-diacyl-sn-glycero-3-phosphocholine = a cardiolipin + a 1-acyl-sn-glycero-3-phosphocholine</text>
        <dbReference type="Rhea" id="RHEA:33731"/>
        <dbReference type="ChEBI" id="CHEBI:57643"/>
        <dbReference type="ChEBI" id="CHEBI:58168"/>
        <dbReference type="ChEBI" id="CHEBI:62237"/>
        <dbReference type="ChEBI" id="CHEBI:64743"/>
    </reaction>
    <physiologicalReaction direction="left-to-right" evidence="11">
        <dbReference type="Rhea" id="RHEA:33732"/>
    </physiologicalReaction>
    <physiologicalReaction direction="right-to-left" evidence="11">
        <dbReference type="Rhea" id="RHEA:33733"/>
    </physiologicalReaction>
</comment>
<dbReference type="GO" id="GO:0005743">
    <property type="term" value="C:mitochondrial inner membrane"/>
    <property type="evidence" value="ECO:0007669"/>
    <property type="project" value="UniProtKB-SubCell"/>
</dbReference>
<evidence type="ECO:0000256" key="10">
    <source>
        <dbReference type="ARBA" id="ARBA00024323"/>
    </source>
</evidence>
<feature type="region of interest" description="Disordered" evidence="13">
    <location>
        <begin position="368"/>
        <end position="409"/>
    </location>
</feature>
<dbReference type="SUPFAM" id="SSF69593">
    <property type="entry name" value="Glycerol-3-phosphate (1)-acyltransferase"/>
    <property type="match status" value="2"/>
</dbReference>
<keyword evidence="4" id="KW-1000">Mitochondrion outer membrane</keyword>
<dbReference type="RefSeq" id="XP_033459235.1">
    <property type="nucleotide sequence ID" value="XM_033601448.1"/>
</dbReference>
<evidence type="ECO:0000256" key="12">
    <source>
        <dbReference type="RuleBase" id="RU365062"/>
    </source>
</evidence>
<dbReference type="InterPro" id="IPR000872">
    <property type="entry name" value="Tafazzin"/>
</dbReference>
<proteinExistence type="inferred from homology"/>
<dbReference type="OrthoDB" id="193467at2759"/>
<feature type="domain" description="Phospholipid/glycerol acyltransferase" evidence="14">
    <location>
        <begin position="64"/>
        <end position="252"/>
    </location>
</feature>
<evidence type="ECO:0000313" key="15">
    <source>
        <dbReference type="Proteomes" id="UP000504637"/>
    </source>
</evidence>
<organism evidence="16">
    <name type="scientific">Dissoconium aciculare CBS 342.82</name>
    <dbReference type="NCBI Taxonomy" id="1314786"/>
    <lineage>
        <taxon>Eukaryota</taxon>
        <taxon>Fungi</taxon>
        <taxon>Dikarya</taxon>
        <taxon>Ascomycota</taxon>
        <taxon>Pezizomycotina</taxon>
        <taxon>Dothideomycetes</taxon>
        <taxon>Dothideomycetidae</taxon>
        <taxon>Mycosphaerellales</taxon>
        <taxon>Dissoconiaceae</taxon>
        <taxon>Dissoconium</taxon>
    </lineage>
</organism>
<dbReference type="GO" id="GO:0047184">
    <property type="term" value="F:1-acylglycerophosphocholine O-acyltransferase activity"/>
    <property type="evidence" value="ECO:0007669"/>
    <property type="project" value="TreeGrafter"/>
</dbReference>
<evidence type="ECO:0000256" key="2">
    <source>
        <dbReference type="ARBA" id="ARBA00010524"/>
    </source>
</evidence>
<dbReference type="PANTHER" id="PTHR12497">
    <property type="entry name" value="TAZ PROTEIN TAFAZZIN"/>
    <property type="match status" value="1"/>
</dbReference>
<keyword evidence="9" id="KW-0012">Acyltransferase</keyword>
<protein>
    <recommendedName>
        <fullName evidence="12">Tafazzin family protein</fullName>
    </recommendedName>
</protein>
<gene>
    <name evidence="16" type="ORF">K489DRAFT_320288</name>
</gene>
<evidence type="ECO:0000256" key="4">
    <source>
        <dbReference type="ARBA" id="ARBA00022787"/>
    </source>
</evidence>